<organism evidence="1">
    <name type="scientific">termite gut metagenome</name>
    <dbReference type="NCBI Taxonomy" id="433724"/>
    <lineage>
        <taxon>unclassified sequences</taxon>
        <taxon>metagenomes</taxon>
        <taxon>organismal metagenomes</taxon>
    </lineage>
</organism>
<protein>
    <submittedName>
        <fullName evidence="1">Uncharacterized protein</fullName>
    </submittedName>
</protein>
<accession>A0A5J4R0F7</accession>
<name>A0A5J4R0F7_9ZZZZ</name>
<gene>
    <name evidence="1" type="ORF">EZS27_023804</name>
    <name evidence="2" type="ORF">EZS27_023809</name>
</gene>
<sequence length="100" mass="11673">MGNVMTDLKVIEENARYTIYEAEFEGAKHLFRRWYNDLIEIKFTDAFASANGYRNRADMIRREAGMKERLQKCCGCIPEWITIINGEFCVRVTKGDVNLN</sequence>
<reference evidence="1" key="1">
    <citation type="submission" date="2019-03" db="EMBL/GenBank/DDBJ databases">
        <title>Single cell metagenomics reveals metabolic interactions within the superorganism composed of flagellate Streblomastix strix and complex community of Bacteroidetes bacteria on its surface.</title>
        <authorList>
            <person name="Treitli S.C."/>
            <person name="Kolisko M."/>
            <person name="Husnik F."/>
            <person name="Keeling P."/>
            <person name="Hampl V."/>
        </authorList>
    </citation>
    <scope>NUCLEOTIDE SEQUENCE</scope>
    <source>
        <strain evidence="1">STM</strain>
    </source>
</reference>
<comment type="caution">
    <text evidence="1">The sequence shown here is derived from an EMBL/GenBank/DDBJ whole genome shotgun (WGS) entry which is preliminary data.</text>
</comment>
<evidence type="ECO:0000313" key="2">
    <source>
        <dbReference type="EMBL" id="KAA6327187.1"/>
    </source>
</evidence>
<dbReference type="EMBL" id="SNRY01002035">
    <property type="protein sequence ID" value="KAA6327187.1"/>
    <property type="molecule type" value="Genomic_DNA"/>
</dbReference>
<dbReference type="EMBL" id="SNRY01002035">
    <property type="protein sequence ID" value="KAA6327182.1"/>
    <property type="molecule type" value="Genomic_DNA"/>
</dbReference>
<evidence type="ECO:0000313" key="1">
    <source>
        <dbReference type="EMBL" id="KAA6327182.1"/>
    </source>
</evidence>
<dbReference type="AlphaFoldDB" id="A0A5J4R0F7"/>
<proteinExistence type="predicted"/>